<proteinExistence type="predicted"/>
<organism evidence="1 2">
    <name type="scientific">Blastopirellula marina</name>
    <dbReference type="NCBI Taxonomy" id="124"/>
    <lineage>
        <taxon>Bacteria</taxon>
        <taxon>Pseudomonadati</taxon>
        <taxon>Planctomycetota</taxon>
        <taxon>Planctomycetia</taxon>
        <taxon>Pirellulales</taxon>
        <taxon>Pirellulaceae</taxon>
        <taxon>Blastopirellula</taxon>
    </lineage>
</organism>
<gene>
    <name evidence="1" type="ORF">C5Y83_04985</name>
</gene>
<dbReference type="Proteomes" id="UP000238322">
    <property type="component" value="Unassembled WGS sequence"/>
</dbReference>
<reference evidence="1 2" key="1">
    <citation type="submission" date="2018-02" db="EMBL/GenBank/DDBJ databases">
        <title>Comparative genomes isolates from brazilian mangrove.</title>
        <authorList>
            <person name="Araujo J.E."/>
            <person name="Taketani R.G."/>
            <person name="Silva M.C.P."/>
            <person name="Loureco M.V."/>
            <person name="Andreote F.D."/>
        </authorList>
    </citation>
    <scope>NUCLEOTIDE SEQUENCE [LARGE SCALE GENOMIC DNA]</scope>
    <source>
        <strain evidence="1 2">Hex-1 MGV</strain>
    </source>
</reference>
<evidence type="ECO:0008006" key="3">
    <source>
        <dbReference type="Google" id="ProtNLM"/>
    </source>
</evidence>
<dbReference type="OrthoDB" id="276659at2"/>
<dbReference type="EMBL" id="PUHY01000005">
    <property type="protein sequence ID" value="PQO37305.1"/>
    <property type="molecule type" value="Genomic_DNA"/>
</dbReference>
<evidence type="ECO:0000313" key="1">
    <source>
        <dbReference type="EMBL" id="PQO37305.1"/>
    </source>
</evidence>
<accession>A0A2S8FYP1</accession>
<name>A0A2S8FYP1_9BACT</name>
<dbReference type="AlphaFoldDB" id="A0A2S8FYP1"/>
<evidence type="ECO:0000313" key="2">
    <source>
        <dbReference type="Proteomes" id="UP000238322"/>
    </source>
</evidence>
<dbReference type="RefSeq" id="WP_105328556.1">
    <property type="nucleotide sequence ID" value="NZ_PUHY01000005.1"/>
</dbReference>
<protein>
    <recommendedName>
        <fullName evidence="3">PepSY domain-containing protein</fullName>
    </recommendedName>
</protein>
<comment type="caution">
    <text evidence="1">The sequence shown here is derived from an EMBL/GenBank/DDBJ whole genome shotgun (WGS) entry which is preliminary data.</text>
</comment>
<sequence length="217" mass="25069">MVRRCGFVVFVFSFLVGHLSADETNLRLDLAECPERVQASIRRELHDLEIPEVELIENEEDQTYRVVYKIEDRWYETKVHEDGILVSKLLQKKLRQEAMQGGAELYWVEITLDGQPYDLCVSQDGKFLSKRRRELPKEVEQTNEQGIPDEIALPQRMPRPIEQVVSRESRGGEVTGVPLLADKNPRVPHTTFSFNWSSSTKEGTKFDIKIDRTPAVK</sequence>